<dbReference type="Proteomes" id="UP000078046">
    <property type="component" value="Unassembled WGS sequence"/>
</dbReference>
<keyword evidence="5" id="KW-0493">Microtubule</keyword>
<dbReference type="InterPro" id="IPR016561">
    <property type="entry name" value="DYNLRB1/2"/>
</dbReference>
<evidence type="ECO:0000256" key="6">
    <source>
        <dbReference type="ARBA" id="ARBA00023017"/>
    </source>
</evidence>
<comment type="similarity">
    <text evidence="2">Belongs to the GAMAD family.</text>
</comment>
<dbReference type="OrthoDB" id="9985637at2759"/>
<dbReference type="AlphaFoldDB" id="A0A177B3Z2"/>
<keyword evidence="3" id="KW-0813">Transport</keyword>
<dbReference type="PANTHER" id="PTHR10779">
    <property type="entry name" value="DYNEIN LIGHT CHAIN ROADBLOCK"/>
    <property type="match status" value="1"/>
</dbReference>
<accession>A0A177B3Z2</accession>
<dbReference type="SUPFAM" id="SSF103196">
    <property type="entry name" value="Roadblock/LC7 domain"/>
    <property type="match status" value="1"/>
</dbReference>
<dbReference type="GO" id="GO:0007018">
    <property type="term" value="P:microtubule-based movement"/>
    <property type="evidence" value="ECO:0007669"/>
    <property type="project" value="InterPro"/>
</dbReference>
<organism evidence="11 12">
    <name type="scientific">Intoshia linei</name>
    <dbReference type="NCBI Taxonomy" id="1819745"/>
    <lineage>
        <taxon>Eukaryota</taxon>
        <taxon>Metazoa</taxon>
        <taxon>Spiralia</taxon>
        <taxon>Lophotrochozoa</taxon>
        <taxon>Mesozoa</taxon>
        <taxon>Orthonectida</taxon>
        <taxon>Rhopaluridae</taxon>
        <taxon>Intoshia</taxon>
    </lineage>
</organism>
<dbReference type="PIRSF" id="PIRSF009998">
    <property type="entry name" value="DLC7"/>
    <property type="match status" value="1"/>
</dbReference>
<name>A0A177B3Z2_9BILA</name>
<comment type="caution">
    <text evidence="11">The sequence shown here is derived from an EMBL/GenBank/DDBJ whole genome shotgun (WGS) entry which is preliminary data.</text>
</comment>
<dbReference type="EMBL" id="LWCA01000374">
    <property type="protein sequence ID" value="OAF68870.1"/>
    <property type="molecule type" value="Genomic_DNA"/>
</dbReference>
<gene>
    <name evidence="11" type="ORF">A3Q56_03389</name>
</gene>
<evidence type="ECO:0000256" key="7">
    <source>
        <dbReference type="ARBA" id="ARBA00023175"/>
    </source>
</evidence>
<feature type="domain" description="Roadblock/LAMTOR2" evidence="10">
    <location>
        <begin position="4"/>
        <end position="87"/>
    </location>
</feature>
<dbReference type="GO" id="GO:0005874">
    <property type="term" value="C:microtubule"/>
    <property type="evidence" value="ECO:0007669"/>
    <property type="project" value="UniProtKB-KW"/>
</dbReference>
<reference evidence="11 12" key="1">
    <citation type="submission" date="2016-04" db="EMBL/GenBank/DDBJ databases">
        <title>The genome of Intoshia linei affirms orthonectids as highly simplified spiralians.</title>
        <authorList>
            <person name="Mikhailov K.V."/>
            <person name="Slusarev G.S."/>
            <person name="Nikitin M.A."/>
            <person name="Logacheva M.D."/>
            <person name="Penin A."/>
            <person name="Aleoshin V."/>
            <person name="Panchin Y.V."/>
        </authorList>
    </citation>
    <scope>NUCLEOTIDE SEQUENCE [LARGE SCALE GENOMIC DNA]</scope>
    <source>
        <strain evidence="11">Intl2013</strain>
        <tissue evidence="11">Whole animal</tissue>
    </source>
</reference>
<proteinExistence type="inferred from homology"/>
<comment type="function">
    <text evidence="9">Acts as one of several non-catalytic accessory components of the cytoplasmic dynein 1 complex that are thought to be involved in linking dynein to cargos and to adapter proteins that regulate dynein function. Cytoplasmic dynein 1 acts as a motor for the intracellular retrograde motility of vesicles and organelles along microtubules.</text>
</comment>
<dbReference type="Gene3D" id="3.30.450.30">
    <property type="entry name" value="Dynein light chain 2a, cytoplasmic"/>
    <property type="match status" value="1"/>
</dbReference>
<evidence type="ECO:0000256" key="2">
    <source>
        <dbReference type="ARBA" id="ARBA00007191"/>
    </source>
</evidence>
<keyword evidence="8" id="KW-0206">Cytoskeleton</keyword>
<evidence type="ECO:0000259" key="10">
    <source>
        <dbReference type="SMART" id="SM00960"/>
    </source>
</evidence>
<evidence type="ECO:0000256" key="1">
    <source>
        <dbReference type="ARBA" id="ARBA00004245"/>
    </source>
</evidence>
<protein>
    <recommendedName>
        <fullName evidence="10">Roadblock/LAMTOR2 domain-containing protein</fullName>
    </recommendedName>
</protein>
<sequence>MSDVENILKRIQSHKGVIGLIVMNSDAMAIRTTMDNSTTVQLGTQMQSLMNISRTAVRDIDPQNDLRVMRIRTLKNELVVVRDKEHS</sequence>
<keyword evidence="4" id="KW-0963">Cytoplasm</keyword>
<evidence type="ECO:0000256" key="5">
    <source>
        <dbReference type="ARBA" id="ARBA00022701"/>
    </source>
</evidence>
<keyword evidence="7" id="KW-0505">Motor protein</keyword>
<dbReference type="InterPro" id="IPR004942">
    <property type="entry name" value="Roadblock/LAMTOR2_dom"/>
</dbReference>
<comment type="subcellular location">
    <subcellularLocation>
        <location evidence="1">Cytoplasm</location>
        <location evidence="1">Cytoskeleton</location>
    </subcellularLocation>
</comment>
<evidence type="ECO:0000313" key="12">
    <source>
        <dbReference type="Proteomes" id="UP000078046"/>
    </source>
</evidence>
<dbReference type="GO" id="GO:0005868">
    <property type="term" value="C:cytoplasmic dynein complex"/>
    <property type="evidence" value="ECO:0007669"/>
    <property type="project" value="InterPro"/>
</dbReference>
<dbReference type="SMART" id="SM00960">
    <property type="entry name" value="Robl_LC7"/>
    <property type="match status" value="1"/>
</dbReference>
<feature type="non-terminal residue" evidence="11">
    <location>
        <position position="87"/>
    </location>
</feature>
<evidence type="ECO:0000256" key="8">
    <source>
        <dbReference type="ARBA" id="ARBA00023212"/>
    </source>
</evidence>
<evidence type="ECO:0000256" key="4">
    <source>
        <dbReference type="ARBA" id="ARBA00022490"/>
    </source>
</evidence>
<dbReference type="Pfam" id="PF03259">
    <property type="entry name" value="Robl_LC7"/>
    <property type="match status" value="1"/>
</dbReference>
<keyword evidence="6" id="KW-0243">Dynein</keyword>
<evidence type="ECO:0000256" key="3">
    <source>
        <dbReference type="ARBA" id="ARBA00022448"/>
    </source>
</evidence>
<keyword evidence="12" id="KW-1185">Reference proteome</keyword>
<evidence type="ECO:0000256" key="9">
    <source>
        <dbReference type="ARBA" id="ARBA00025362"/>
    </source>
</evidence>
<evidence type="ECO:0000313" key="11">
    <source>
        <dbReference type="EMBL" id="OAF68870.1"/>
    </source>
</evidence>